<protein>
    <submittedName>
        <fullName evidence="2">PI3R6 kinase</fullName>
    </submittedName>
</protein>
<dbReference type="GO" id="GO:0046935">
    <property type="term" value="F:1-phosphatidylinositol-3-kinase regulator activity"/>
    <property type="evidence" value="ECO:0007669"/>
    <property type="project" value="InterPro"/>
</dbReference>
<dbReference type="OrthoDB" id="8781591at2759"/>
<proteinExistence type="predicted"/>
<dbReference type="GO" id="GO:0005944">
    <property type="term" value="C:phosphatidylinositol 3-kinase complex, class IB"/>
    <property type="evidence" value="ECO:0007669"/>
    <property type="project" value="InterPro"/>
</dbReference>
<evidence type="ECO:0000313" key="2">
    <source>
        <dbReference type="EMBL" id="NWT75175.1"/>
    </source>
</evidence>
<dbReference type="InterPro" id="IPR019522">
    <property type="entry name" value="PIK3R5/6"/>
</dbReference>
<feature type="region of interest" description="Disordered" evidence="1">
    <location>
        <begin position="389"/>
        <end position="413"/>
    </location>
</feature>
<dbReference type="AlphaFoldDB" id="A0A7K5R711"/>
<sequence length="761" mass="83540">SQVPPLSLAEVESDILRRVRALLRELDGHHPSCQSDRGMLRWTLHKRIEQSPRASCVLVRILVKELERAERGDLWHYIIPLLHTLMYTLIQAPCIPEELCARVYDFCKRLLTLPKPFCTIGLDYASRLQLERAAPGTLYQRMVLSEQSLPSAPGPFQDRIFIFADPELLPEAICKALATDTEAAQVSQSPRGCMSCVVTHALQAALGDACDTQSLRARLQQALPPGDVQRCFQQVVAAVQGAGGAARGQHTARLERIYHGLLGSLPAGNAPQEGLQGTPLPNPNISFHLWTEEEQLWKELVLFVRPPPQSCEPECLGQEPAEVQEELPGCGCCGQSRFSVLSTDSGIERDLPAPEEPCAPCAERCRLHRKGGIKKRPSPLDSVALLQAGSAVPGGKPPGKPPGGAGTPPEPAAPLQRLHTARVVLLGDDRVLGRLAQAFHSLRKREARRVFLTPRLDLQFYHVPVVPGQPQPPPAPPAAADPAGPEELCEVAGYLGRADPWYESNIHTLCHMIPKLATMPSSPSRALVTDLFLTDVIAYYARMGTQPVCFQVHSVKVLFQDPAQDPAEDVFLTELLTQVQDSPSHRELSTTKRKSTLEGPGMDLTVTYRRVVLSDRQKELALSLRSTGLLMKAIPAEEPRGGNVILCACRSQHTAQGGEGQPQQALPPVPTQAVANRFKTRSVRVRSPEQRPFTVRLDKDSRRTYRDVVGLEVSPCLEPSYCLQKTRSTKFSPQETEDVGLVKFLPKSLLLPINTFAGVIP</sequence>
<keyword evidence="2" id="KW-0418">Kinase</keyword>
<evidence type="ECO:0000256" key="1">
    <source>
        <dbReference type="SAM" id="MobiDB-lite"/>
    </source>
</evidence>
<feature type="non-terminal residue" evidence="2">
    <location>
        <position position="1"/>
    </location>
</feature>
<feature type="non-terminal residue" evidence="2">
    <location>
        <position position="761"/>
    </location>
</feature>
<dbReference type="PANTHER" id="PTHR15593">
    <property type="entry name" value="PHOSPHATIDYLINOSITOL 3-KINASE REGULATORY SUBUNIT"/>
    <property type="match status" value="1"/>
</dbReference>
<dbReference type="Pfam" id="PF10486">
    <property type="entry name" value="PI3K_1B_p101"/>
    <property type="match status" value="2"/>
</dbReference>
<organism evidence="2 3">
    <name type="scientific">Prunella himalayana</name>
    <dbReference type="NCBI Taxonomy" id="670356"/>
    <lineage>
        <taxon>Eukaryota</taxon>
        <taxon>Metazoa</taxon>
        <taxon>Chordata</taxon>
        <taxon>Craniata</taxon>
        <taxon>Vertebrata</taxon>
        <taxon>Euteleostomi</taxon>
        <taxon>Archelosauria</taxon>
        <taxon>Archosauria</taxon>
        <taxon>Dinosauria</taxon>
        <taxon>Saurischia</taxon>
        <taxon>Theropoda</taxon>
        <taxon>Coelurosauria</taxon>
        <taxon>Aves</taxon>
        <taxon>Neognathae</taxon>
        <taxon>Neoaves</taxon>
        <taxon>Telluraves</taxon>
        <taxon>Australaves</taxon>
        <taxon>Passeriformes</taxon>
        <taxon>Passeroidea</taxon>
        <taxon>Prunellidae</taxon>
        <taxon>Prunella</taxon>
    </lineage>
</organism>
<comment type="caution">
    <text evidence="2">The sequence shown here is derived from an EMBL/GenBank/DDBJ whole genome shotgun (WGS) entry which is preliminary data.</text>
</comment>
<dbReference type="GO" id="GO:0007186">
    <property type="term" value="P:G protein-coupled receptor signaling pathway"/>
    <property type="evidence" value="ECO:0007669"/>
    <property type="project" value="TreeGrafter"/>
</dbReference>
<dbReference type="Proteomes" id="UP000566454">
    <property type="component" value="Unassembled WGS sequence"/>
</dbReference>
<dbReference type="EMBL" id="VYZK01000743">
    <property type="protein sequence ID" value="NWT75175.1"/>
    <property type="molecule type" value="Genomic_DNA"/>
</dbReference>
<keyword evidence="2" id="KW-0808">Transferase</keyword>
<accession>A0A7K5R711</accession>
<dbReference type="PANTHER" id="PTHR15593:SF1">
    <property type="entry name" value="PHOSPHOINOSITIDE 3-KINASE REGULATORY SUBUNIT 6"/>
    <property type="match status" value="1"/>
</dbReference>
<gene>
    <name evidence="2" type="primary">Pik3r6</name>
    <name evidence="2" type="ORF">PRUHIM_R01305</name>
</gene>
<evidence type="ECO:0000313" key="3">
    <source>
        <dbReference type="Proteomes" id="UP000566454"/>
    </source>
</evidence>
<reference evidence="2 3" key="1">
    <citation type="submission" date="2019-09" db="EMBL/GenBank/DDBJ databases">
        <title>Bird 10,000 Genomes (B10K) Project - Family phase.</title>
        <authorList>
            <person name="Zhang G."/>
        </authorList>
    </citation>
    <scope>NUCLEOTIDE SEQUENCE [LARGE SCALE GENOMIC DNA]</scope>
    <source>
        <strain evidence="2">B10K-DU-013-18</strain>
        <tissue evidence="2">Muscle</tissue>
    </source>
</reference>
<keyword evidence="3" id="KW-1185">Reference proteome</keyword>
<dbReference type="GO" id="GO:0016301">
    <property type="term" value="F:kinase activity"/>
    <property type="evidence" value="ECO:0007669"/>
    <property type="project" value="UniProtKB-KW"/>
</dbReference>
<name>A0A7K5R711_9PASE</name>